<gene>
    <name evidence="1" type="ORF">GQS65_13555</name>
</gene>
<name>A0A6B0GUV2_9EURY</name>
<organism evidence="1 2">
    <name type="scientific">Halomarina oriensis</name>
    <dbReference type="NCBI Taxonomy" id="671145"/>
    <lineage>
        <taxon>Archaea</taxon>
        <taxon>Methanobacteriati</taxon>
        <taxon>Methanobacteriota</taxon>
        <taxon>Stenosarchaea group</taxon>
        <taxon>Halobacteria</taxon>
        <taxon>Halobacteriales</taxon>
        <taxon>Natronomonadaceae</taxon>
        <taxon>Halomarina</taxon>
    </lineage>
</organism>
<dbReference type="AlphaFoldDB" id="A0A6B0GUV2"/>
<dbReference type="Proteomes" id="UP000451471">
    <property type="component" value="Unassembled WGS sequence"/>
</dbReference>
<dbReference type="RefSeq" id="WP_158205170.1">
    <property type="nucleotide sequence ID" value="NZ_WSZK01000023.1"/>
</dbReference>
<reference evidence="1 2" key="1">
    <citation type="submission" date="2019-12" db="EMBL/GenBank/DDBJ databases">
        <title>Halocatena pleomorpha gen. nov. sp. nov., an extremely halophilic archaeon of family Halobacteriaceae isolated from saltpan soil.</title>
        <authorList>
            <person name="Pal Y."/>
            <person name="Verma A."/>
            <person name="Krishnamurthi S."/>
            <person name="Kumar P."/>
        </authorList>
    </citation>
    <scope>NUCLEOTIDE SEQUENCE [LARGE SCALE GENOMIC DNA]</scope>
    <source>
        <strain evidence="1 2">JCM 16495</strain>
    </source>
</reference>
<accession>A0A6B0GUV2</accession>
<dbReference type="EMBL" id="WSZK01000023">
    <property type="protein sequence ID" value="MWG35498.1"/>
    <property type="molecule type" value="Genomic_DNA"/>
</dbReference>
<proteinExistence type="predicted"/>
<sequence length="52" mass="5777">MTVPRRVLVDRGDADSRIGTNHLLAAVDESHSSIGAWEDGQRDRNRDLFTLG</sequence>
<protein>
    <submittedName>
        <fullName evidence="1">Uncharacterized protein</fullName>
    </submittedName>
</protein>
<evidence type="ECO:0000313" key="1">
    <source>
        <dbReference type="EMBL" id="MWG35498.1"/>
    </source>
</evidence>
<evidence type="ECO:0000313" key="2">
    <source>
        <dbReference type="Proteomes" id="UP000451471"/>
    </source>
</evidence>
<keyword evidence="2" id="KW-1185">Reference proteome</keyword>
<comment type="caution">
    <text evidence="1">The sequence shown here is derived from an EMBL/GenBank/DDBJ whole genome shotgun (WGS) entry which is preliminary data.</text>
</comment>